<gene>
    <name evidence="5" type="ORF">XA68_12062</name>
</gene>
<dbReference type="EMBL" id="LAZP02000183">
    <property type="protein sequence ID" value="PFH59657.1"/>
    <property type="molecule type" value="Genomic_DNA"/>
</dbReference>
<feature type="domain" description="Heterokaryon incompatibility" evidence="4">
    <location>
        <begin position="318"/>
        <end position="473"/>
    </location>
</feature>
<keyword evidence="2" id="KW-0863">Zinc-finger</keyword>
<comment type="caution">
    <text evidence="5">The sequence shown here is derived from an EMBL/GenBank/DDBJ whole genome shotgun (WGS) entry which is preliminary data.</text>
</comment>
<name>A0A2A9PFJ7_OPHUN</name>
<keyword evidence="3" id="KW-0862">Zinc</keyword>
<dbReference type="GO" id="GO:0008270">
    <property type="term" value="F:zinc ion binding"/>
    <property type="evidence" value="ECO:0007669"/>
    <property type="project" value="UniProtKB-KW"/>
</dbReference>
<evidence type="ECO:0000256" key="1">
    <source>
        <dbReference type="ARBA" id="ARBA00022723"/>
    </source>
</evidence>
<proteinExistence type="predicted"/>
<evidence type="ECO:0000313" key="6">
    <source>
        <dbReference type="Proteomes" id="UP000037136"/>
    </source>
</evidence>
<evidence type="ECO:0000256" key="3">
    <source>
        <dbReference type="ARBA" id="ARBA00022833"/>
    </source>
</evidence>
<sequence length="850" mass="96585">MEIHMKDFMRVIDSQLQGNRRIHDAPLLRSASEPVALEVQNPLYEVENVQDVTEADDPMHQNVWCDGSRCRQVQKTISGLRFCCIDCPAGETDFCSDCVCIPGQGIQHDATHRLVQMRPTICAVCKGVTRLEVRDADSSRAPYVEFSATVTTLQRVQRTQSCRFCAFVWSALAQCPPAEEWPPAKDDQVKIRLRRLWRNCFQISVVSSRRAEKQPDIEGLERVQILESSLQVYAPVSHRDLSSEPGPELRNALVSKVCDSSGTDEAFDLAKMWLQNCRENHVLCPISSHVVPMRVMDLDGLDQSRIYLRHHLETDAEYSALSYCWGPGSPGLFTTTTNFASHQHDGIPIQDLPRTIRDAIHATKKLGLRYLWVDRLCIIQDSVQDWSHQAALMCHIYSGAAITLSADGSSSSTDGLFQTPQAFSLIEYKPYLDAEGNETPFLLLEDDDHHHSLDDLVRTNSQPIDQRGWTLQERLTSPRVLHFTKGELIWECDTLTECECRRQSTPSRRLGKQQGPETVYHDWRELVRMYTTRALSQETDKLPAFQGLVDKFKQIITGHGKDDEYLAGLWRGDLAAQLAWKPPVPADGEAFMKATRRASTTKVIQQMSEDGSEWFEIMKQRNQIDDWHRTKGYIAPTWSWAHLHGPVSYFTIYPPSPFKSYVDILQAETTPRIPGEENGQLTSGSITLRGFVVRHLTLRITVLGYSDGTATDWCTLRDQEQNLQVEVEVDDVQTVKRERGNGFEEALVLFLGTTEAEINPGTLLLGLSRPRIFENYAKWTDEPIPDELAEAFQQPPGDTEERWYSYLVLAESKTQPDKYERLGCLLNWGAEAETMRKVFARSTKSEITMI</sequence>
<evidence type="ECO:0000259" key="4">
    <source>
        <dbReference type="Pfam" id="PF06985"/>
    </source>
</evidence>
<keyword evidence="6" id="KW-1185">Reference proteome</keyword>
<dbReference type="InterPro" id="IPR043145">
    <property type="entry name" value="Znf_ZZ_sf"/>
</dbReference>
<reference evidence="5 6" key="1">
    <citation type="journal article" date="2015" name="BMC Genomics">
        <title>Gene expression during zombie ant biting behavior reflects the complexity underlying fungal parasitic behavioral manipulation.</title>
        <authorList>
            <person name="de Bekker C."/>
            <person name="Ohm R.A."/>
            <person name="Loreto R.G."/>
            <person name="Sebastian A."/>
            <person name="Albert I."/>
            <person name="Merrow M."/>
            <person name="Brachmann A."/>
            <person name="Hughes D.P."/>
        </authorList>
    </citation>
    <scope>NUCLEOTIDE SEQUENCE [LARGE SCALE GENOMIC DNA]</scope>
    <source>
        <strain evidence="5 6">SC16a</strain>
    </source>
</reference>
<accession>A0A2A9PFJ7</accession>
<dbReference type="PANTHER" id="PTHR33112:SF16">
    <property type="entry name" value="HETEROKARYON INCOMPATIBILITY DOMAIN-CONTAINING PROTEIN"/>
    <property type="match status" value="1"/>
</dbReference>
<protein>
    <recommendedName>
        <fullName evidence="4">Heterokaryon incompatibility domain-containing protein</fullName>
    </recommendedName>
</protein>
<dbReference type="AlphaFoldDB" id="A0A2A9PFJ7"/>
<dbReference type="PANTHER" id="PTHR33112">
    <property type="entry name" value="DOMAIN PROTEIN, PUTATIVE-RELATED"/>
    <property type="match status" value="1"/>
</dbReference>
<dbReference type="OrthoDB" id="47007at2759"/>
<evidence type="ECO:0000256" key="2">
    <source>
        <dbReference type="ARBA" id="ARBA00022771"/>
    </source>
</evidence>
<dbReference type="InterPro" id="IPR010730">
    <property type="entry name" value="HET"/>
</dbReference>
<dbReference type="SUPFAM" id="SSF57850">
    <property type="entry name" value="RING/U-box"/>
    <property type="match status" value="1"/>
</dbReference>
<reference evidence="5 6" key="2">
    <citation type="journal article" date="2017" name="Sci. Rep.">
        <title>Ant-infecting Ophiocordyceps genomes reveal a high diversity of potential behavioral manipulation genes and a possible major role for enterotoxins.</title>
        <authorList>
            <person name="de Bekker C."/>
            <person name="Ohm R.A."/>
            <person name="Evans H.C."/>
            <person name="Brachmann A."/>
            <person name="Hughes D.P."/>
        </authorList>
    </citation>
    <scope>NUCLEOTIDE SEQUENCE [LARGE SCALE GENOMIC DNA]</scope>
    <source>
        <strain evidence="5 6">SC16a</strain>
    </source>
</reference>
<dbReference type="Proteomes" id="UP000037136">
    <property type="component" value="Unassembled WGS sequence"/>
</dbReference>
<dbReference type="Pfam" id="PF06985">
    <property type="entry name" value="HET"/>
    <property type="match status" value="1"/>
</dbReference>
<organism evidence="5 6">
    <name type="scientific">Ophiocordyceps unilateralis</name>
    <name type="common">Zombie-ant fungus</name>
    <name type="synonym">Torrubia unilateralis</name>
    <dbReference type="NCBI Taxonomy" id="268505"/>
    <lineage>
        <taxon>Eukaryota</taxon>
        <taxon>Fungi</taxon>
        <taxon>Dikarya</taxon>
        <taxon>Ascomycota</taxon>
        <taxon>Pezizomycotina</taxon>
        <taxon>Sordariomycetes</taxon>
        <taxon>Hypocreomycetidae</taxon>
        <taxon>Hypocreales</taxon>
        <taxon>Ophiocordycipitaceae</taxon>
        <taxon>Ophiocordyceps</taxon>
    </lineage>
</organism>
<evidence type="ECO:0000313" key="5">
    <source>
        <dbReference type="EMBL" id="PFH59657.1"/>
    </source>
</evidence>
<dbReference type="Gene3D" id="3.30.60.90">
    <property type="match status" value="1"/>
</dbReference>
<keyword evidence="1" id="KW-0479">Metal-binding</keyword>